<dbReference type="InterPro" id="IPR001279">
    <property type="entry name" value="Metallo-B-lactamas"/>
</dbReference>
<dbReference type="PANTHER" id="PTHR43694">
    <property type="entry name" value="RIBONUCLEASE J"/>
    <property type="match status" value="1"/>
</dbReference>
<name>O58209_PYRHO</name>
<dbReference type="AlphaFoldDB" id="O58209"/>
<accession>O58209</accession>
<dbReference type="PIR" id="D71158">
    <property type="entry name" value="D71158"/>
</dbReference>
<evidence type="ECO:0000313" key="4">
    <source>
        <dbReference type="Proteomes" id="UP000000752"/>
    </source>
</evidence>
<evidence type="ECO:0000259" key="1">
    <source>
        <dbReference type="Pfam" id="PF00753"/>
    </source>
</evidence>
<sequence>MMRITIYDGADTIGGTKIHIEENENGLFLDFGMNFARYSLYYEEYLGERTSRGIYDLWKLNLIPKLNIYRRDLIPKDLAQEVGQYPRPQVNAVLISHAHLDHVGNITLLDENISIVGSPMTITILKAINDTSTGGNHFGVELPYYKVRKIKDPEGYIIEADRKADYPSRKVVLTEHVQSLHEFLFYRPGQESPKAKKIIPNEVKTLEEEDLGFEVKAFNVDHSIYGATAYIIEGDVSLAYTGDFRLHGRKGDETRKFIKAAKSSSILITEGTRVGRDEHGNVSEQEVYENALKIVEEAKGLVIADFSPRNFERLEIFKKIAENTGRELVITAKDAYFLHALQLVDNVNRLKDLRIYGNLKATQDKWESIVVWGNYAEQYISPFEIRKNQENYILCFSFYDMPHLLDIMPDGGTYIYSSSEAFGEEQVFSFLRLWNWLQYFGFEVHGFRVDKYGKPIFEKGFHASGHISREELRKVIDEIDPDYVIPVHTEKPELFKWAFGERVILLKNGESWEI</sequence>
<dbReference type="STRING" id="70601.gene:9377398"/>
<evidence type="ECO:0000259" key="2">
    <source>
        <dbReference type="Pfam" id="PF07521"/>
    </source>
</evidence>
<feature type="domain" description="Zn-dependent metallo-hydrolase RNA specificity" evidence="2">
    <location>
        <begin position="462"/>
        <end position="493"/>
    </location>
</feature>
<feature type="domain" description="Metallo-beta-lactamase" evidence="1">
    <location>
        <begin position="85"/>
        <end position="249"/>
    </location>
</feature>
<dbReference type="PANTHER" id="PTHR43694:SF1">
    <property type="entry name" value="RIBONUCLEASE J"/>
    <property type="match status" value="1"/>
</dbReference>
<protein>
    <recommendedName>
        <fullName evidence="5">Metallo-beta-lactamase domain-containing protein</fullName>
    </recommendedName>
</protein>
<dbReference type="Proteomes" id="UP000000752">
    <property type="component" value="Chromosome"/>
</dbReference>
<dbReference type="InterPro" id="IPR036866">
    <property type="entry name" value="RibonucZ/Hydroxyglut_hydro"/>
</dbReference>
<dbReference type="EnsemblBacteria" id="BAA29553">
    <property type="protein sequence ID" value="BAA29553"/>
    <property type="gene ID" value="BAA29553"/>
</dbReference>
<dbReference type="InterPro" id="IPR011108">
    <property type="entry name" value="RMMBL"/>
</dbReference>
<dbReference type="Pfam" id="PF07521">
    <property type="entry name" value="RMMBL"/>
    <property type="match status" value="1"/>
</dbReference>
<dbReference type="Pfam" id="PF00753">
    <property type="entry name" value="Lactamase_B"/>
    <property type="match status" value="1"/>
</dbReference>
<evidence type="ECO:0008006" key="5">
    <source>
        <dbReference type="Google" id="ProtNLM"/>
    </source>
</evidence>
<dbReference type="SUPFAM" id="SSF56281">
    <property type="entry name" value="Metallo-hydrolase/oxidoreductase"/>
    <property type="match status" value="1"/>
</dbReference>
<dbReference type="eggNOG" id="arCOG00547">
    <property type="taxonomic scope" value="Archaea"/>
</dbReference>
<reference evidence="3 4" key="1">
    <citation type="journal article" date="1998" name="DNA Res.">
        <title>Complete sequence and gene organization of the genome of a hyper-thermophilic archaebacterium, Pyrococcus horikoshii OT3.</title>
        <authorList>
            <person name="Kawarabayasi Y."/>
            <person name="Sawada M."/>
            <person name="Horikawa H."/>
            <person name="Haikawa Y."/>
            <person name="Hino Y."/>
            <person name="Yamamoto S."/>
            <person name="Sekine M."/>
            <person name="Baba S."/>
            <person name="Kosugi H."/>
            <person name="Hosoyama A."/>
            <person name="Nagai Y."/>
            <person name="Sakai M."/>
            <person name="Ogura K."/>
            <person name="Otuka R."/>
            <person name="Nakazawa H."/>
            <person name="Takamiya M."/>
            <person name="Ohfuku Y."/>
            <person name="Funahashi T."/>
            <person name="Tanaka T."/>
            <person name="Kudoh Y."/>
            <person name="Yamazaki J."/>
            <person name="Kushida N."/>
            <person name="Oguchi A."/>
            <person name="Aoki K."/>
            <person name="Nakamura Y."/>
            <person name="Robb T.F."/>
            <person name="Horikoshi K."/>
            <person name="Masuchi Y."/>
            <person name="Shizuya H."/>
            <person name="Kikuchi H."/>
        </authorList>
    </citation>
    <scope>NUCLEOTIDE SEQUENCE [LARGE SCALE GENOMIC DNA]</scope>
    <source>
        <strain evidence="4">ATCC 700860 / DSM 12428 / JCM 9974 / NBRC 100139 / OT-3</strain>
    </source>
</reference>
<gene>
    <name evidence="3" type="ordered locus">PH0466</name>
</gene>
<dbReference type="EMBL" id="BA000001">
    <property type="protein sequence ID" value="BAA29553.1"/>
    <property type="molecule type" value="Genomic_DNA"/>
</dbReference>
<keyword evidence="4" id="KW-1185">Reference proteome</keyword>
<dbReference type="Gene3D" id="3.60.15.10">
    <property type="entry name" value="Ribonuclease Z/Hydroxyacylglutathione hydrolase-like"/>
    <property type="match status" value="2"/>
</dbReference>
<dbReference type="KEGG" id="pho:PH0466"/>
<proteinExistence type="predicted"/>
<evidence type="ECO:0000313" key="3">
    <source>
        <dbReference type="EMBL" id="BAA29553.1"/>
    </source>
</evidence>
<organism evidence="3 4">
    <name type="scientific">Pyrococcus horikoshii (strain ATCC 700860 / DSM 12428 / JCM 9974 / NBRC 100139 / OT-3)</name>
    <dbReference type="NCBI Taxonomy" id="70601"/>
    <lineage>
        <taxon>Archaea</taxon>
        <taxon>Methanobacteriati</taxon>
        <taxon>Methanobacteriota</taxon>
        <taxon>Thermococci</taxon>
        <taxon>Thermococcales</taxon>
        <taxon>Thermococcaceae</taxon>
        <taxon>Pyrococcus</taxon>
    </lineage>
</organism>